<evidence type="ECO:0000313" key="3">
    <source>
        <dbReference type="Proteomes" id="UP001189429"/>
    </source>
</evidence>
<dbReference type="EMBL" id="CAUYUJ010021281">
    <property type="protein sequence ID" value="CAK0903716.1"/>
    <property type="molecule type" value="Genomic_DNA"/>
</dbReference>
<evidence type="ECO:0000313" key="2">
    <source>
        <dbReference type="EMBL" id="CAK0903716.1"/>
    </source>
</evidence>
<feature type="region of interest" description="Disordered" evidence="1">
    <location>
        <begin position="1"/>
        <end position="37"/>
    </location>
</feature>
<name>A0ABN9XUJ5_9DINO</name>
<sequence length="114" mass="12311">MPPAPQSPRAGVRRREEEEGAATRSLLGRDAPGLCSSLDPEAQRVQVVDCEADALSASIRSTRAPDLLESKDQYYCSPQWERALRGMDDYRGFSLCSGSRGSPRAPGPSENNSG</sequence>
<evidence type="ECO:0000256" key="1">
    <source>
        <dbReference type="SAM" id="MobiDB-lite"/>
    </source>
</evidence>
<dbReference type="Proteomes" id="UP001189429">
    <property type="component" value="Unassembled WGS sequence"/>
</dbReference>
<protein>
    <submittedName>
        <fullName evidence="2">Uncharacterized protein</fullName>
    </submittedName>
</protein>
<comment type="caution">
    <text evidence="2">The sequence shown here is derived from an EMBL/GenBank/DDBJ whole genome shotgun (WGS) entry which is preliminary data.</text>
</comment>
<proteinExistence type="predicted"/>
<reference evidence="2" key="1">
    <citation type="submission" date="2023-10" db="EMBL/GenBank/DDBJ databases">
        <authorList>
            <person name="Chen Y."/>
            <person name="Shah S."/>
            <person name="Dougan E. K."/>
            <person name="Thang M."/>
            <person name="Chan C."/>
        </authorList>
    </citation>
    <scope>NUCLEOTIDE SEQUENCE [LARGE SCALE GENOMIC DNA]</scope>
</reference>
<organism evidence="2 3">
    <name type="scientific">Prorocentrum cordatum</name>
    <dbReference type="NCBI Taxonomy" id="2364126"/>
    <lineage>
        <taxon>Eukaryota</taxon>
        <taxon>Sar</taxon>
        <taxon>Alveolata</taxon>
        <taxon>Dinophyceae</taxon>
        <taxon>Prorocentrales</taxon>
        <taxon>Prorocentraceae</taxon>
        <taxon>Prorocentrum</taxon>
    </lineage>
</organism>
<gene>
    <name evidence="2" type="ORF">PCOR1329_LOCUS79942</name>
</gene>
<accession>A0ABN9XUJ5</accession>
<keyword evidence="3" id="KW-1185">Reference proteome</keyword>